<evidence type="ECO:0000313" key="2">
    <source>
        <dbReference type="EMBL" id="CZT20063.1"/>
    </source>
</evidence>
<accession>A0A2D3VH56</accession>
<keyword evidence="3" id="KW-1185">Reference proteome</keyword>
<dbReference type="RefSeq" id="XP_023626952.1">
    <property type="nucleotide sequence ID" value="XM_023771184.1"/>
</dbReference>
<dbReference type="OrthoDB" id="3636334at2759"/>
<feature type="region of interest" description="Disordered" evidence="1">
    <location>
        <begin position="1"/>
        <end position="40"/>
    </location>
</feature>
<organism evidence="2 3">
    <name type="scientific">Ramularia collo-cygni</name>
    <dbReference type="NCBI Taxonomy" id="112498"/>
    <lineage>
        <taxon>Eukaryota</taxon>
        <taxon>Fungi</taxon>
        <taxon>Dikarya</taxon>
        <taxon>Ascomycota</taxon>
        <taxon>Pezizomycotina</taxon>
        <taxon>Dothideomycetes</taxon>
        <taxon>Dothideomycetidae</taxon>
        <taxon>Mycosphaerellales</taxon>
        <taxon>Mycosphaerellaceae</taxon>
        <taxon>Ramularia</taxon>
    </lineage>
</organism>
<sequence>MSAPQPPRRKPSRTQYSAGGIVDLGDMATPPHFPPLAYHPESDLRSKPNDFLPHHLVEADHRTRSDVEQSLDDLESANGDAFDYPSQHEQHSPLIYPSWTPINDRSVRPRKLPLDSATFMQRNGYTVTNGELRMNEIFEDDFEKVDKQDGLVYHQGHKSRDVDGHGTSYSIVWLEDDPDQLPSQVQLWEDRQTKQRRSMEGPALENAVRHMLETGSALVLERTISETSCKDNYECLLPDCQYTKTSMPSGHFYLTLRPGQQVWQLSKPFYFCLACFERLWTGDFNKTPGSPGIRIHQDTDPLETQAAESRHDELRSETPVDWDYYTNELALDGAMRELTVDDALRIPSLCSSRHAPPDIASSPLHQVLSELEDVPDDSPNSVNSRGDWIAPPNRVQHIAGFIKPGKSLSESETAAVKLWKAASLKQLAWEAHQRKTKYRREFENGESLVDRSLNMIKYQIADVDGEKIDEAAAEAIVKLPKRRFRGCSLAGVWLVMKNEAVWENEAV</sequence>
<gene>
    <name evidence="2" type="ORF">RCC_05920</name>
</gene>
<dbReference type="Proteomes" id="UP000225277">
    <property type="component" value="Unassembled WGS sequence"/>
</dbReference>
<reference evidence="2 3" key="1">
    <citation type="submission" date="2016-03" db="EMBL/GenBank/DDBJ databases">
        <authorList>
            <person name="Ploux O."/>
        </authorList>
    </citation>
    <scope>NUCLEOTIDE SEQUENCE [LARGE SCALE GENOMIC DNA]</scope>
    <source>
        <strain evidence="2 3">URUG2</strain>
    </source>
</reference>
<name>A0A2D3VH56_9PEZI</name>
<evidence type="ECO:0000313" key="3">
    <source>
        <dbReference type="Proteomes" id="UP000225277"/>
    </source>
</evidence>
<protein>
    <submittedName>
        <fullName evidence="2">Uncharacterized protein</fullName>
    </submittedName>
</protein>
<dbReference type="GeneID" id="35601067"/>
<evidence type="ECO:0000256" key="1">
    <source>
        <dbReference type="SAM" id="MobiDB-lite"/>
    </source>
</evidence>
<proteinExistence type="predicted"/>
<dbReference type="AlphaFoldDB" id="A0A2D3VH56"/>
<dbReference type="EMBL" id="FJUY01000008">
    <property type="protein sequence ID" value="CZT20063.1"/>
    <property type="molecule type" value="Genomic_DNA"/>
</dbReference>